<accession>A0A5N6QBY0</accession>
<evidence type="ECO:0000259" key="1">
    <source>
        <dbReference type="Pfam" id="PF23622"/>
    </source>
</evidence>
<dbReference type="InterPro" id="IPR055357">
    <property type="entry name" value="LRR_At1g61320_AtMIF1"/>
</dbReference>
<dbReference type="AlphaFoldDB" id="A0A5N6QBY0"/>
<dbReference type="PANTHER" id="PTHR34145:SF75">
    <property type="entry name" value="FBD DOMAIN-CONTAINING PROTEIN"/>
    <property type="match status" value="1"/>
</dbReference>
<evidence type="ECO:0000313" key="3">
    <source>
        <dbReference type="Proteomes" id="UP000327013"/>
    </source>
</evidence>
<gene>
    <name evidence="2" type="ORF">FH972_000904</name>
</gene>
<proteinExistence type="predicted"/>
<dbReference type="Proteomes" id="UP000327013">
    <property type="component" value="Chromosome 1"/>
</dbReference>
<dbReference type="Pfam" id="PF23622">
    <property type="entry name" value="LRR_At1g61320_AtMIF1"/>
    <property type="match status" value="1"/>
</dbReference>
<dbReference type="OrthoDB" id="1609115at2759"/>
<dbReference type="EMBL" id="CM017321">
    <property type="protein sequence ID" value="KAE7996159.1"/>
    <property type="molecule type" value="Genomic_DNA"/>
</dbReference>
<protein>
    <recommendedName>
        <fullName evidence="1">At1g61320/AtMIF1 LRR domain-containing protein</fullName>
    </recommendedName>
</protein>
<feature type="domain" description="At1g61320/AtMIF1 LRR" evidence="1">
    <location>
        <begin position="4"/>
        <end position="230"/>
    </location>
</feature>
<keyword evidence="3" id="KW-1185">Reference proteome</keyword>
<sequence>MNQCRCPFLLKLSSGCRFLRLRHLRIFRCDPLEKVEIHDAISIASIEYDAKMFGQVLLKNSAQLVRICTNFTRPNLQSDPRTQMTYILGTLAKDYPLLETLLVITPLVQIDIILKHLTTYTRLKQLKLFGVRCPREVLLDLTSAFLEATPSLVELEMDLHLPCTGEEKIELQKIVDGADYTEHKKIPLEEYCQHQRLKEVELRGFCGYPIQFDLAVLLLKNALLLEKMRIVREVTLYSGGGECLVIDIYKDGIKQEQILKILGPEVPSTVNLVLE</sequence>
<name>A0A5N6QBY0_9ROSI</name>
<evidence type="ECO:0000313" key="2">
    <source>
        <dbReference type="EMBL" id="KAE7996159.1"/>
    </source>
</evidence>
<dbReference type="InterPro" id="IPR053772">
    <property type="entry name" value="At1g61320/At1g61330-like"/>
</dbReference>
<reference evidence="2 3" key="1">
    <citation type="submission" date="2019-06" db="EMBL/GenBank/DDBJ databases">
        <title>A chromosomal-level reference genome of Carpinus fangiana (Coryloideae, Betulaceae).</title>
        <authorList>
            <person name="Yang X."/>
            <person name="Wang Z."/>
            <person name="Zhang L."/>
            <person name="Hao G."/>
            <person name="Liu J."/>
            <person name="Yang Y."/>
        </authorList>
    </citation>
    <scope>NUCLEOTIDE SEQUENCE [LARGE SCALE GENOMIC DNA]</scope>
    <source>
        <strain evidence="2">Cfa_2016G</strain>
        <tissue evidence="2">Leaf</tissue>
    </source>
</reference>
<dbReference type="PANTHER" id="PTHR34145">
    <property type="entry name" value="OS02G0105600 PROTEIN"/>
    <property type="match status" value="1"/>
</dbReference>
<organism evidence="2 3">
    <name type="scientific">Carpinus fangiana</name>
    <dbReference type="NCBI Taxonomy" id="176857"/>
    <lineage>
        <taxon>Eukaryota</taxon>
        <taxon>Viridiplantae</taxon>
        <taxon>Streptophyta</taxon>
        <taxon>Embryophyta</taxon>
        <taxon>Tracheophyta</taxon>
        <taxon>Spermatophyta</taxon>
        <taxon>Magnoliopsida</taxon>
        <taxon>eudicotyledons</taxon>
        <taxon>Gunneridae</taxon>
        <taxon>Pentapetalae</taxon>
        <taxon>rosids</taxon>
        <taxon>fabids</taxon>
        <taxon>Fagales</taxon>
        <taxon>Betulaceae</taxon>
        <taxon>Carpinus</taxon>
    </lineage>
</organism>